<evidence type="ECO:0008006" key="4">
    <source>
        <dbReference type="Google" id="ProtNLM"/>
    </source>
</evidence>
<dbReference type="Proteomes" id="UP000239814">
    <property type="component" value="Chromosome"/>
</dbReference>
<feature type="transmembrane region" description="Helical" evidence="1">
    <location>
        <begin position="37"/>
        <end position="54"/>
    </location>
</feature>
<dbReference type="Gene3D" id="1.20.1530.20">
    <property type="match status" value="1"/>
</dbReference>
<reference evidence="2 3" key="1">
    <citation type="submission" date="2018-03" db="EMBL/GenBank/DDBJ databases">
        <title>Characteristics and genome of n-alkane degrading marine bacteria Gordonia iterans isolated from crude oil contaminated in Tae-an, South Korea.</title>
        <authorList>
            <person name="Lee S.-S."/>
            <person name="Kim H."/>
        </authorList>
    </citation>
    <scope>NUCLEOTIDE SEQUENCE [LARGE SCALE GENOMIC DNA]</scope>
    <source>
        <strain evidence="2 3">Co17</strain>
    </source>
</reference>
<dbReference type="Pfam" id="PF13593">
    <property type="entry name" value="SBF_like"/>
    <property type="match status" value="1"/>
</dbReference>
<dbReference type="KEGG" id="git:C6V83_01365"/>
<keyword evidence="1" id="KW-0472">Membrane</keyword>
<feature type="transmembrane region" description="Helical" evidence="1">
    <location>
        <begin position="12"/>
        <end position="31"/>
    </location>
</feature>
<feature type="transmembrane region" description="Helical" evidence="1">
    <location>
        <begin position="231"/>
        <end position="256"/>
    </location>
</feature>
<name>A0A2S0KBW5_9ACTN</name>
<accession>A0A2S0KBW5</accession>
<keyword evidence="1" id="KW-0812">Transmembrane</keyword>
<protein>
    <recommendedName>
        <fullName evidence="4">Bile acid:sodium symporter</fullName>
    </recommendedName>
</protein>
<feature type="transmembrane region" description="Helical" evidence="1">
    <location>
        <begin position="133"/>
        <end position="156"/>
    </location>
</feature>
<dbReference type="PANTHER" id="PTHR18640">
    <property type="entry name" value="SOLUTE CARRIER FAMILY 10 MEMBER 7"/>
    <property type="match status" value="1"/>
</dbReference>
<dbReference type="RefSeq" id="WP_105940880.1">
    <property type="nucleotide sequence ID" value="NZ_CP027433.1"/>
</dbReference>
<organism evidence="2 3">
    <name type="scientific">Gordonia iterans</name>
    <dbReference type="NCBI Taxonomy" id="1004901"/>
    <lineage>
        <taxon>Bacteria</taxon>
        <taxon>Bacillati</taxon>
        <taxon>Actinomycetota</taxon>
        <taxon>Actinomycetes</taxon>
        <taxon>Mycobacteriales</taxon>
        <taxon>Gordoniaceae</taxon>
        <taxon>Gordonia</taxon>
    </lineage>
</organism>
<feature type="transmembrane region" description="Helical" evidence="1">
    <location>
        <begin position="277"/>
        <end position="303"/>
    </location>
</feature>
<dbReference type="EMBL" id="CP027433">
    <property type="protein sequence ID" value="AVL99143.1"/>
    <property type="molecule type" value="Genomic_DNA"/>
</dbReference>
<dbReference type="PIRSF" id="PIRSF026166">
    <property type="entry name" value="UCP026166"/>
    <property type="match status" value="1"/>
</dbReference>
<keyword evidence="1" id="KW-1133">Transmembrane helix</keyword>
<evidence type="ECO:0000313" key="3">
    <source>
        <dbReference type="Proteomes" id="UP000239814"/>
    </source>
</evidence>
<feature type="transmembrane region" description="Helical" evidence="1">
    <location>
        <begin position="75"/>
        <end position="94"/>
    </location>
</feature>
<dbReference type="PANTHER" id="PTHR18640:SF5">
    <property type="entry name" value="SODIUM_BILE ACID COTRANSPORTER 7"/>
    <property type="match status" value="1"/>
</dbReference>
<keyword evidence="3" id="KW-1185">Reference proteome</keyword>
<evidence type="ECO:0000313" key="2">
    <source>
        <dbReference type="EMBL" id="AVL99143.1"/>
    </source>
</evidence>
<proteinExistence type="predicted"/>
<gene>
    <name evidence="2" type="ORF">C6V83_01365</name>
</gene>
<evidence type="ECO:0000256" key="1">
    <source>
        <dbReference type="SAM" id="Phobius"/>
    </source>
</evidence>
<dbReference type="OrthoDB" id="9792271at2"/>
<dbReference type="InterPro" id="IPR038770">
    <property type="entry name" value="Na+/solute_symporter_sf"/>
</dbReference>
<dbReference type="GO" id="GO:0005886">
    <property type="term" value="C:plasma membrane"/>
    <property type="evidence" value="ECO:0007669"/>
    <property type="project" value="TreeGrafter"/>
</dbReference>
<sequence length="328" mass="35509">MFGRLLAKSPIDGFVLSIMLAVVVAAFLPARGAFAEVLDYLVIALIAVLFFLYGTRLHPREALEGLTHWRLHLTILAFTFVLFPIVGVLLAPLLSRIIGDDLSAGMLYLTLVPSTVQSSIAFTSIARGNVPGAIVSASTSNLLGVFLTPLLVVWLMSTDSGAQFDASSITKIMLQILLPFILGQLARPWIAPLLARYAEPTKYVDRGAIVLVVYVAFSEGVRQGLWSQVDVWQVIIMTAIATALVIAMLLLSGWLPRRLGFDRADSIAIQFCGTKKSLATGLPMATVLFAGPSVGLIVLPLMIFHQVQLILCSWLATRYARQSAEEGA</sequence>
<dbReference type="InterPro" id="IPR016833">
    <property type="entry name" value="Put_Na-Bile_cotransptr"/>
</dbReference>
<feature type="transmembrane region" description="Helical" evidence="1">
    <location>
        <begin position="106"/>
        <end position="126"/>
    </location>
</feature>
<dbReference type="AlphaFoldDB" id="A0A2S0KBW5"/>